<keyword evidence="2" id="KW-1185">Reference proteome</keyword>
<name>A0ABV2SPQ8_9FLAO</name>
<protein>
    <submittedName>
        <fullName evidence="1">Uncharacterized protein</fullName>
    </submittedName>
</protein>
<evidence type="ECO:0000313" key="2">
    <source>
        <dbReference type="Proteomes" id="UP001549799"/>
    </source>
</evidence>
<organism evidence="1 2">
    <name type="scientific">Sediminicola arcticus</name>
    <dbReference type="NCBI Taxonomy" id="1574308"/>
    <lineage>
        <taxon>Bacteria</taxon>
        <taxon>Pseudomonadati</taxon>
        <taxon>Bacteroidota</taxon>
        <taxon>Flavobacteriia</taxon>
        <taxon>Flavobacteriales</taxon>
        <taxon>Flavobacteriaceae</taxon>
        <taxon>Sediminicola</taxon>
    </lineage>
</organism>
<reference evidence="1 2" key="1">
    <citation type="submission" date="2024-07" db="EMBL/GenBank/DDBJ databases">
        <title>The genome sequence of type strain Sediminicola arcticus GDMCC 1.2805.</title>
        <authorList>
            <person name="Liu Y."/>
        </authorList>
    </citation>
    <scope>NUCLEOTIDE SEQUENCE [LARGE SCALE GENOMIC DNA]</scope>
    <source>
        <strain evidence="1 2">GDMCC 1.2805</strain>
    </source>
</reference>
<dbReference type="Proteomes" id="UP001549799">
    <property type="component" value="Unassembled WGS sequence"/>
</dbReference>
<dbReference type="RefSeq" id="WP_354613505.1">
    <property type="nucleotide sequence ID" value="NZ_JBEXAE010000001.1"/>
</dbReference>
<comment type="caution">
    <text evidence="1">The sequence shown here is derived from an EMBL/GenBank/DDBJ whole genome shotgun (WGS) entry which is preliminary data.</text>
</comment>
<proteinExistence type="predicted"/>
<accession>A0ABV2SPQ8</accession>
<evidence type="ECO:0000313" key="1">
    <source>
        <dbReference type="EMBL" id="MET6989136.1"/>
    </source>
</evidence>
<sequence length="73" mass="8468">MAVLGRIIKVNNEHINLRSGDVVGDVTIEGDYLQLRTYAMGDLERERGSKQNIQFTKEKAREFRDLLNKFLNE</sequence>
<dbReference type="EMBL" id="JBEXAE010000001">
    <property type="protein sequence ID" value="MET6989136.1"/>
    <property type="molecule type" value="Genomic_DNA"/>
</dbReference>
<gene>
    <name evidence="1" type="ORF">ABXZ36_00580</name>
</gene>